<keyword evidence="5" id="KW-0456">Lyase</keyword>
<dbReference type="AlphaFoldDB" id="A0A931MYZ2"/>
<dbReference type="GO" id="GO:0046872">
    <property type="term" value="F:metal ion binding"/>
    <property type="evidence" value="ECO:0007669"/>
    <property type="project" value="UniProtKB-KW"/>
</dbReference>
<dbReference type="GO" id="GO:0016832">
    <property type="term" value="F:aldehyde-lyase activity"/>
    <property type="evidence" value="ECO:0007669"/>
    <property type="project" value="InterPro"/>
</dbReference>
<dbReference type="Proteomes" id="UP000631694">
    <property type="component" value="Unassembled WGS sequence"/>
</dbReference>
<accession>A0A931MYZ2</accession>
<keyword evidence="14" id="KW-1185">Reference proteome</keyword>
<feature type="domain" description="Class II aldolase/adducin N-terminal" evidence="12">
    <location>
        <begin position="11"/>
        <end position="190"/>
    </location>
</feature>
<keyword evidence="6" id="KW-0119">Carbohydrate metabolism</keyword>
<dbReference type="Pfam" id="PF00596">
    <property type="entry name" value="Aldolase_II"/>
    <property type="match status" value="1"/>
</dbReference>
<evidence type="ECO:0000256" key="1">
    <source>
        <dbReference type="ARBA" id="ARBA00001947"/>
    </source>
</evidence>
<dbReference type="NCBIfam" id="NF043034">
    <property type="entry name" value="OxoTetrPhDc"/>
    <property type="match status" value="1"/>
</dbReference>
<dbReference type="EC" id="4.1.1.104" evidence="8"/>
<evidence type="ECO:0000256" key="4">
    <source>
        <dbReference type="ARBA" id="ARBA00022833"/>
    </source>
</evidence>
<organism evidence="13 14">
    <name type="scientific">Methylobrevis albus</name>
    <dbReference type="NCBI Taxonomy" id="2793297"/>
    <lineage>
        <taxon>Bacteria</taxon>
        <taxon>Pseudomonadati</taxon>
        <taxon>Pseudomonadota</taxon>
        <taxon>Alphaproteobacteria</taxon>
        <taxon>Hyphomicrobiales</taxon>
        <taxon>Pleomorphomonadaceae</taxon>
        <taxon>Methylobrevis</taxon>
    </lineage>
</organism>
<reference evidence="13" key="1">
    <citation type="submission" date="2020-12" db="EMBL/GenBank/DDBJ databases">
        <title>Methylobrevis albus sp. nov., isolated from fresh water lack sediment.</title>
        <authorList>
            <person name="Zou Q."/>
        </authorList>
    </citation>
    <scope>NUCLEOTIDE SEQUENCE</scope>
    <source>
        <strain evidence="13">L22</strain>
    </source>
</reference>
<dbReference type="GO" id="GO:0019323">
    <property type="term" value="P:pentose catabolic process"/>
    <property type="evidence" value="ECO:0007669"/>
    <property type="project" value="InterPro"/>
</dbReference>
<protein>
    <recommendedName>
        <fullName evidence="9">3-oxo-tetronate 4-phosphate decarboxylase</fullName>
        <ecNumber evidence="8">4.1.1.104</ecNumber>
    </recommendedName>
</protein>
<comment type="catalytic activity">
    <reaction evidence="11">
        <text>3-dehydro-4-O-phospho-L-erythronate + H(+) = dihydroxyacetone phosphate + CO2</text>
        <dbReference type="Rhea" id="RHEA:52404"/>
        <dbReference type="ChEBI" id="CHEBI:15378"/>
        <dbReference type="ChEBI" id="CHEBI:16526"/>
        <dbReference type="ChEBI" id="CHEBI:57642"/>
        <dbReference type="ChEBI" id="CHEBI:136592"/>
        <dbReference type="EC" id="4.1.1.104"/>
    </reaction>
</comment>
<name>A0A931MYZ2_9HYPH</name>
<dbReference type="InterPro" id="IPR036409">
    <property type="entry name" value="Aldolase_II/adducin_N_sf"/>
</dbReference>
<evidence type="ECO:0000313" key="14">
    <source>
        <dbReference type="Proteomes" id="UP000631694"/>
    </source>
</evidence>
<dbReference type="RefSeq" id="WP_197311560.1">
    <property type="nucleotide sequence ID" value="NZ_JADZLT010000050.1"/>
</dbReference>
<comment type="caution">
    <text evidence="13">The sequence shown here is derived from an EMBL/GenBank/DDBJ whole genome shotgun (WGS) entry which is preliminary data.</text>
</comment>
<keyword evidence="3" id="KW-0479">Metal-binding</keyword>
<dbReference type="PANTHER" id="PTHR22789:SF0">
    <property type="entry name" value="3-OXO-TETRONATE 4-PHOSPHATE DECARBOXYLASE-RELATED"/>
    <property type="match status" value="1"/>
</dbReference>
<evidence type="ECO:0000256" key="3">
    <source>
        <dbReference type="ARBA" id="ARBA00022723"/>
    </source>
</evidence>
<comment type="cofactor">
    <cofactor evidence="1">
        <name>Zn(2+)</name>
        <dbReference type="ChEBI" id="CHEBI:29105"/>
    </cofactor>
</comment>
<dbReference type="InterPro" id="IPR001303">
    <property type="entry name" value="Aldolase_II/adducin_N"/>
</dbReference>
<dbReference type="SUPFAM" id="SSF53639">
    <property type="entry name" value="AraD/HMP-PK domain-like"/>
    <property type="match status" value="1"/>
</dbReference>
<gene>
    <name evidence="13" type="ORF">I5731_11730</name>
</gene>
<comment type="similarity">
    <text evidence="2">Belongs to the aldolase class II family. AraD/FucA subfamily.</text>
</comment>
<evidence type="ECO:0000256" key="9">
    <source>
        <dbReference type="ARBA" id="ARBA00044803"/>
    </source>
</evidence>
<dbReference type="FunFam" id="3.40.225.10:FF:000008">
    <property type="entry name" value="Sugar aldolase"/>
    <property type="match status" value="1"/>
</dbReference>
<dbReference type="InterPro" id="IPR050197">
    <property type="entry name" value="Aldolase_class_II_sugar_metab"/>
</dbReference>
<dbReference type="SMART" id="SM01007">
    <property type="entry name" value="Aldolase_II"/>
    <property type="match status" value="1"/>
</dbReference>
<comment type="function">
    <text evidence="7">Catalyzes the decarboxylation of 3-oxo-tetronate 4-phosphate to dihydroxyacetone phosphate (DHAP) and CO(2).</text>
</comment>
<comment type="catalytic activity">
    <reaction evidence="10">
        <text>3-dehydro-4-O-phospho-D-erythronate + H(+) = dihydroxyacetone phosphate + CO2</text>
        <dbReference type="Rhea" id="RHEA:52416"/>
        <dbReference type="ChEBI" id="CHEBI:15378"/>
        <dbReference type="ChEBI" id="CHEBI:16526"/>
        <dbReference type="ChEBI" id="CHEBI:57642"/>
        <dbReference type="ChEBI" id="CHEBI:136593"/>
        <dbReference type="EC" id="4.1.1.104"/>
    </reaction>
</comment>
<evidence type="ECO:0000256" key="7">
    <source>
        <dbReference type="ARBA" id="ARBA00044745"/>
    </source>
</evidence>
<evidence type="ECO:0000256" key="5">
    <source>
        <dbReference type="ARBA" id="ARBA00023239"/>
    </source>
</evidence>
<dbReference type="Gene3D" id="3.40.225.10">
    <property type="entry name" value="Class II aldolase/adducin N-terminal domain"/>
    <property type="match status" value="1"/>
</dbReference>
<dbReference type="InterPro" id="IPR050013">
    <property type="entry name" value="OtnC"/>
</dbReference>
<evidence type="ECO:0000256" key="11">
    <source>
        <dbReference type="ARBA" id="ARBA00048603"/>
    </source>
</evidence>
<keyword evidence="4" id="KW-0862">Zinc</keyword>
<dbReference type="NCBIfam" id="NF006000">
    <property type="entry name" value="PRK08130.1"/>
    <property type="match status" value="1"/>
</dbReference>
<evidence type="ECO:0000256" key="10">
    <source>
        <dbReference type="ARBA" id="ARBA00047520"/>
    </source>
</evidence>
<proteinExistence type="inferred from homology"/>
<evidence type="ECO:0000256" key="2">
    <source>
        <dbReference type="ARBA" id="ARBA00010037"/>
    </source>
</evidence>
<sequence length="216" mass="23117">MALSEEGRLREAICDFGRSLFDRGLTAGSSGNISVALDDGGWLMTPTNASLGRLDPARISKLGADGRLVSGDAPTKEIPLHRAVYDVRGGARAIVHLHSHYSVAASLLEGIDAASMLPPLTPYFVMKVGRLPLVPYFRPGDPSVADVIRDLARHHAAVMLANHGPVVSGESLDAAVNAIEELEATSRLFVDLHGKPHRALSEAQIEELRQTFGAVW</sequence>
<evidence type="ECO:0000256" key="6">
    <source>
        <dbReference type="ARBA" id="ARBA00023277"/>
    </source>
</evidence>
<evidence type="ECO:0000313" key="13">
    <source>
        <dbReference type="EMBL" id="MBH0238495.1"/>
    </source>
</evidence>
<dbReference type="GO" id="GO:0005829">
    <property type="term" value="C:cytosol"/>
    <property type="evidence" value="ECO:0007669"/>
    <property type="project" value="TreeGrafter"/>
</dbReference>
<evidence type="ECO:0000259" key="12">
    <source>
        <dbReference type="SMART" id="SM01007"/>
    </source>
</evidence>
<evidence type="ECO:0000256" key="8">
    <source>
        <dbReference type="ARBA" id="ARBA00044772"/>
    </source>
</evidence>
<dbReference type="PANTHER" id="PTHR22789">
    <property type="entry name" value="FUCULOSE PHOSPHATE ALDOLASE"/>
    <property type="match status" value="1"/>
</dbReference>
<dbReference type="EMBL" id="JADZLT010000050">
    <property type="protein sequence ID" value="MBH0238495.1"/>
    <property type="molecule type" value="Genomic_DNA"/>
</dbReference>